<dbReference type="NCBIfam" id="NF002353">
    <property type="entry name" value="PRK01318.1-4"/>
    <property type="match status" value="1"/>
</dbReference>
<evidence type="ECO:0000256" key="5">
    <source>
        <dbReference type="ARBA" id="ARBA00022475"/>
    </source>
</evidence>
<keyword evidence="6 13" id="KW-0812">Transmembrane</keyword>
<dbReference type="Proteomes" id="UP000198615">
    <property type="component" value="Unassembled WGS sequence"/>
</dbReference>
<dbReference type="Pfam" id="PF02096">
    <property type="entry name" value="60KD_IMP"/>
    <property type="match status" value="1"/>
</dbReference>
<dbReference type="NCBIfam" id="TIGR03593">
    <property type="entry name" value="yidC_nterm"/>
    <property type="match status" value="1"/>
</dbReference>
<feature type="compositionally biased region" description="Low complexity" evidence="14">
    <location>
        <begin position="59"/>
        <end position="72"/>
    </location>
</feature>
<evidence type="ECO:0000313" key="18">
    <source>
        <dbReference type="Proteomes" id="UP000198615"/>
    </source>
</evidence>
<feature type="transmembrane region" description="Helical" evidence="13">
    <location>
        <begin position="542"/>
        <end position="563"/>
    </location>
</feature>
<dbReference type="NCBIfam" id="TIGR03592">
    <property type="entry name" value="yidC_oxa1_cterm"/>
    <property type="match status" value="1"/>
</dbReference>
<organism evidence="17 18">
    <name type="scientific">Thalassobaculum litoreum DSM 18839</name>
    <dbReference type="NCBI Taxonomy" id="1123362"/>
    <lineage>
        <taxon>Bacteria</taxon>
        <taxon>Pseudomonadati</taxon>
        <taxon>Pseudomonadota</taxon>
        <taxon>Alphaproteobacteria</taxon>
        <taxon>Rhodospirillales</taxon>
        <taxon>Thalassobaculaceae</taxon>
        <taxon>Thalassobaculum</taxon>
    </lineage>
</organism>
<keyword evidence="8 13" id="KW-1133">Transmembrane helix</keyword>
<dbReference type="RefSeq" id="WP_093148779.1">
    <property type="nucleotide sequence ID" value="NZ_FNBW01000003.1"/>
</dbReference>
<dbReference type="PRINTS" id="PR00701">
    <property type="entry name" value="60KDINNERMP"/>
</dbReference>
<comment type="subcellular location">
    <subcellularLocation>
        <location evidence="1">Cell inner membrane</location>
        <topology evidence="1">Multi-pass membrane protein</topology>
    </subcellularLocation>
    <subcellularLocation>
        <location evidence="13">Cell membrane</location>
        <topology evidence="13">Multi-pass membrane protein</topology>
    </subcellularLocation>
</comment>
<dbReference type="PANTHER" id="PTHR12428:SF65">
    <property type="entry name" value="CYTOCHROME C OXIDASE ASSEMBLY PROTEIN COX18, MITOCHONDRIAL"/>
    <property type="match status" value="1"/>
</dbReference>
<gene>
    <name evidence="13" type="primary">yidC</name>
    <name evidence="17" type="ORF">SAMN05660686_01109</name>
</gene>
<dbReference type="Pfam" id="PF14849">
    <property type="entry name" value="YidC_periplas"/>
    <property type="match status" value="1"/>
</dbReference>
<dbReference type="Gene3D" id="2.70.98.90">
    <property type="match status" value="1"/>
</dbReference>
<keyword evidence="18" id="KW-1185">Reference proteome</keyword>
<comment type="function">
    <text evidence="13">Required for the insertion and/or proper folding and/or complex formation of integral membrane proteins into the membrane. Involved in integration of membrane proteins that insert both dependently and independently of the Sec translocase complex, as well as at least some lipoproteins. Aids folding of multispanning membrane proteins.</text>
</comment>
<keyword evidence="4 13" id="KW-0813">Transport</keyword>
<sequence length="586" mass="64710">MSDQKNMILAIALSVVILIGFQFLAAEFGWTPTAPSQQAIEQGADPTPGVGSDAPVPPTDSSSSPTPSAAPAITPGGQTDRAAALAATPRIEINTPTIDGSISLVGARIDDVVLDDYQVTLDPNSEHIHLLEPTNYVRPYYAEFGWVAAPGSNVALPGPKTQWETDATELAPGSPVTLTWTSPQGLTFKRTIGVDDGFLFTITDTVTNGSDAAQELFPYGLISRGGLPETTGFYILHEGPLGVFDDTLKEVDYGDLQEDGDQEARSAGGWIGITDKYWLAALVPDQQAEWSYKFRHSMRNQNDRFQVDYLGGATSVAAGGEVTNTSHFFAGAKRLDLLDKYEEQIGVPSFDLAIDFGWFYFLTKPFFIVLTWLHGILGNFGLAILALTVVIKLIFFPLANKSYKSMAKMKELTPKLQEMREKYGDDRQRLNEEMMAMYKREKVNPAAGCLPIVVQIPVFFSLYKVLFVSIEMRHSPFYGWIRDLSAPDPTTLFNLFGLIPWSPPAMLMIGAWPVLMGLTMYLQQRLNPQPADPVQAKVFMFLPLLFTFLLSSFAAGLVIYWTWNNLLSILQQWVIMKRMGVKNALS</sequence>
<keyword evidence="10 13" id="KW-0143">Chaperone</keyword>
<dbReference type="InterPro" id="IPR001708">
    <property type="entry name" value="YidC/ALB3/OXA1/COX18"/>
</dbReference>
<proteinExistence type="inferred from homology"/>
<keyword evidence="5 13" id="KW-1003">Cell membrane</keyword>
<evidence type="ECO:0000256" key="12">
    <source>
        <dbReference type="ARBA" id="ARBA00033342"/>
    </source>
</evidence>
<keyword evidence="9 13" id="KW-0472">Membrane</keyword>
<dbReference type="InterPro" id="IPR019998">
    <property type="entry name" value="Membr_insert_YidC"/>
</dbReference>
<dbReference type="GO" id="GO:0015031">
    <property type="term" value="P:protein transport"/>
    <property type="evidence" value="ECO:0007669"/>
    <property type="project" value="UniProtKB-KW"/>
</dbReference>
<evidence type="ECO:0000256" key="10">
    <source>
        <dbReference type="ARBA" id="ARBA00023186"/>
    </source>
</evidence>
<reference evidence="17 18" key="1">
    <citation type="submission" date="2016-10" db="EMBL/GenBank/DDBJ databases">
        <authorList>
            <person name="Varghese N."/>
            <person name="Submissions S."/>
        </authorList>
    </citation>
    <scope>NUCLEOTIDE SEQUENCE [LARGE SCALE GENOMIC DNA]</scope>
    <source>
        <strain evidence="17 18">DSM 18839</strain>
    </source>
</reference>
<dbReference type="InterPro" id="IPR038221">
    <property type="entry name" value="YidC_periplasmic_sf"/>
</dbReference>
<comment type="caution">
    <text evidence="17">The sequence shown here is derived from an EMBL/GenBank/DDBJ whole genome shotgun (WGS) entry which is preliminary data.</text>
</comment>
<dbReference type="PANTHER" id="PTHR12428">
    <property type="entry name" value="OXA1"/>
    <property type="match status" value="1"/>
</dbReference>
<feature type="region of interest" description="Disordered" evidence="14">
    <location>
        <begin position="35"/>
        <end position="77"/>
    </location>
</feature>
<feature type="domain" description="Membrane insertase YidC/Oxa/ALB C-terminal" evidence="15">
    <location>
        <begin position="380"/>
        <end position="577"/>
    </location>
</feature>
<name>A0A8G2BFG0_9PROT</name>
<dbReference type="CDD" id="cd19961">
    <property type="entry name" value="EcYidC-like_peri"/>
    <property type="match status" value="1"/>
</dbReference>
<dbReference type="InterPro" id="IPR028055">
    <property type="entry name" value="YidC/Oxa/ALB_C"/>
</dbReference>
<comment type="subunit">
    <text evidence="13">Interacts with the Sec translocase complex via SecD. Specifically interacts with transmembrane segments of nascent integral membrane proteins during membrane integration.</text>
</comment>
<comment type="similarity">
    <text evidence="2 13">Belongs to the OXA1/ALB3/YidC family. Type 1 subfamily.</text>
</comment>
<evidence type="ECO:0000256" key="3">
    <source>
        <dbReference type="ARBA" id="ARBA00015325"/>
    </source>
</evidence>
<evidence type="ECO:0000259" key="15">
    <source>
        <dbReference type="Pfam" id="PF02096"/>
    </source>
</evidence>
<feature type="domain" description="Membrane insertase YidC N-terminal" evidence="16">
    <location>
        <begin position="90"/>
        <end position="368"/>
    </location>
</feature>
<protein>
    <recommendedName>
        <fullName evidence="3 13">Membrane protein insertase YidC</fullName>
    </recommendedName>
    <alternativeName>
        <fullName evidence="12 13">Foldase YidC</fullName>
    </alternativeName>
    <alternativeName>
        <fullName evidence="11 13">Membrane integrase YidC</fullName>
    </alternativeName>
    <alternativeName>
        <fullName evidence="13">Membrane protein YidC</fullName>
    </alternativeName>
</protein>
<evidence type="ECO:0000256" key="8">
    <source>
        <dbReference type="ARBA" id="ARBA00022989"/>
    </source>
</evidence>
<evidence type="ECO:0000256" key="14">
    <source>
        <dbReference type="SAM" id="MobiDB-lite"/>
    </source>
</evidence>
<evidence type="ECO:0000256" key="4">
    <source>
        <dbReference type="ARBA" id="ARBA00022448"/>
    </source>
</evidence>
<evidence type="ECO:0000256" key="2">
    <source>
        <dbReference type="ARBA" id="ARBA00010527"/>
    </source>
</evidence>
<dbReference type="GO" id="GO:0032977">
    <property type="term" value="F:membrane insertase activity"/>
    <property type="evidence" value="ECO:0007669"/>
    <property type="project" value="InterPro"/>
</dbReference>
<feature type="transmembrane region" description="Helical" evidence="13">
    <location>
        <begin position="372"/>
        <end position="399"/>
    </location>
</feature>
<evidence type="ECO:0000256" key="11">
    <source>
        <dbReference type="ARBA" id="ARBA00033245"/>
    </source>
</evidence>
<dbReference type="InterPro" id="IPR047196">
    <property type="entry name" value="YidC_ALB_C"/>
</dbReference>
<evidence type="ECO:0000256" key="1">
    <source>
        <dbReference type="ARBA" id="ARBA00004429"/>
    </source>
</evidence>
<dbReference type="AlphaFoldDB" id="A0A8G2BFG0"/>
<keyword evidence="7 13" id="KW-0653">Protein transport</keyword>
<evidence type="ECO:0000256" key="13">
    <source>
        <dbReference type="HAMAP-Rule" id="MF_01810"/>
    </source>
</evidence>
<feature type="transmembrane region" description="Helical" evidence="13">
    <location>
        <begin position="443"/>
        <end position="463"/>
    </location>
</feature>
<dbReference type="EMBL" id="FNBW01000003">
    <property type="protein sequence ID" value="SDF38520.1"/>
    <property type="molecule type" value="Genomic_DNA"/>
</dbReference>
<evidence type="ECO:0000256" key="6">
    <source>
        <dbReference type="ARBA" id="ARBA00022692"/>
    </source>
</evidence>
<evidence type="ECO:0000256" key="7">
    <source>
        <dbReference type="ARBA" id="ARBA00022927"/>
    </source>
</evidence>
<dbReference type="InterPro" id="IPR028053">
    <property type="entry name" value="Membr_insert_YidC_N"/>
</dbReference>
<dbReference type="GO" id="GO:0005886">
    <property type="term" value="C:plasma membrane"/>
    <property type="evidence" value="ECO:0007669"/>
    <property type="project" value="UniProtKB-SubCell"/>
</dbReference>
<feature type="transmembrane region" description="Helical" evidence="13">
    <location>
        <begin position="501"/>
        <end position="522"/>
    </location>
</feature>
<evidence type="ECO:0000256" key="9">
    <source>
        <dbReference type="ARBA" id="ARBA00023136"/>
    </source>
</evidence>
<accession>A0A8G2BFG0</accession>
<dbReference type="GO" id="GO:0051205">
    <property type="term" value="P:protein insertion into membrane"/>
    <property type="evidence" value="ECO:0007669"/>
    <property type="project" value="TreeGrafter"/>
</dbReference>
<dbReference type="CDD" id="cd20070">
    <property type="entry name" value="5TM_YidC_Alb3"/>
    <property type="match status" value="1"/>
</dbReference>
<evidence type="ECO:0000259" key="16">
    <source>
        <dbReference type="Pfam" id="PF14849"/>
    </source>
</evidence>
<dbReference type="HAMAP" id="MF_01810">
    <property type="entry name" value="YidC_type1"/>
    <property type="match status" value="1"/>
</dbReference>
<dbReference type="PRINTS" id="PR01900">
    <property type="entry name" value="YIDCPROTEIN"/>
</dbReference>
<dbReference type="OrthoDB" id="9780552at2"/>
<evidence type="ECO:0000313" key="17">
    <source>
        <dbReference type="EMBL" id="SDF38520.1"/>
    </source>
</evidence>